<organism evidence="10 11">
    <name type="scientific">Collybia nuda</name>
    <dbReference type="NCBI Taxonomy" id="64659"/>
    <lineage>
        <taxon>Eukaryota</taxon>
        <taxon>Fungi</taxon>
        <taxon>Dikarya</taxon>
        <taxon>Basidiomycota</taxon>
        <taxon>Agaricomycotina</taxon>
        <taxon>Agaricomycetes</taxon>
        <taxon>Agaricomycetidae</taxon>
        <taxon>Agaricales</taxon>
        <taxon>Tricholomatineae</taxon>
        <taxon>Clitocybaceae</taxon>
        <taxon>Collybia</taxon>
    </lineage>
</organism>
<feature type="domain" description="Heme haloperoxidase family profile" evidence="9">
    <location>
        <begin position="12"/>
        <end position="270"/>
    </location>
</feature>
<evidence type="ECO:0000256" key="6">
    <source>
        <dbReference type="ARBA" id="ARBA00023004"/>
    </source>
</evidence>
<evidence type="ECO:0000259" key="9">
    <source>
        <dbReference type="PROSITE" id="PS51405"/>
    </source>
</evidence>
<keyword evidence="11" id="KW-1185">Reference proteome</keyword>
<keyword evidence="6" id="KW-0408">Iron</keyword>
<keyword evidence="4" id="KW-0479">Metal-binding</keyword>
<dbReference type="InterPro" id="IPR036851">
    <property type="entry name" value="Chloroperoxidase-like_sf"/>
</dbReference>
<dbReference type="OrthoDB" id="407298at2759"/>
<keyword evidence="8" id="KW-1133">Transmembrane helix</keyword>
<keyword evidence="5" id="KW-0560">Oxidoreductase</keyword>
<evidence type="ECO:0000256" key="2">
    <source>
        <dbReference type="ARBA" id="ARBA00022559"/>
    </source>
</evidence>
<dbReference type="Gene3D" id="1.10.489.10">
    <property type="entry name" value="Chloroperoxidase-like"/>
    <property type="match status" value="1"/>
</dbReference>
<dbReference type="GO" id="GO:0046872">
    <property type="term" value="F:metal ion binding"/>
    <property type="evidence" value="ECO:0007669"/>
    <property type="project" value="UniProtKB-KW"/>
</dbReference>
<gene>
    <name evidence="10" type="primary">HTP-3</name>
    <name evidence="10" type="ORF">BDZ94DRAFT_1246610</name>
</gene>
<evidence type="ECO:0000313" key="11">
    <source>
        <dbReference type="Proteomes" id="UP000807353"/>
    </source>
</evidence>
<comment type="similarity">
    <text evidence="7">Belongs to the chloroperoxidase family.</text>
</comment>
<evidence type="ECO:0000256" key="3">
    <source>
        <dbReference type="ARBA" id="ARBA00022617"/>
    </source>
</evidence>
<evidence type="ECO:0000256" key="1">
    <source>
        <dbReference type="ARBA" id="ARBA00001970"/>
    </source>
</evidence>
<sequence>MSQSYTSSVFQINHEYIRPQFAVSRSPCPALNALANQGYLNRMGTNISFWDMLDAIRVVYNLSLPLAFFLTFFGFLTSGEFSHRSKNLEDLSYFSISRWVTAIFTMPSWTLNLESLSIRGTSKITHNASLVHPDDIPSTSPDPALLAELLLLARSHKGVEGLTLNDLGRLHAKREASTSHPLNWLHQQISLGECGLAWSVLQEQICVPVACDSYSLHKQMRFESLSIIPLSRLRQWFGEERLPDNWWSVVRPRNHIGLFGARRCAGEVARVSERIRKE</sequence>
<keyword evidence="8" id="KW-0812">Transmembrane</keyword>
<evidence type="ECO:0000256" key="5">
    <source>
        <dbReference type="ARBA" id="ARBA00023002"/>
    </source>
</evidence>
<dbReference type="Proteomes" id="UP000807353">
    <property type="component" value="Unassembled WGS sequence"/>
</dbReference>
<name>A0A9P5YIB2_9AGAR</name>
<dbReference type="GO" id="GO:0004601">
    <property type="term" value="F:peroxidase activity"/>
    <property type="evidence" value="ECO:0007669"/>
    <property type="project" value="UniProtKB-KW"/>
</dbReference>
<dbReference type="PANTHER" id="PTHR33577">
    <property type="entry name" value="STERIGMATOCYSTIN BIOSYNTHESIS PEROXIDASE STCC-RELATED"/>
    <property type="match status" value="1"/>
</dbReference>
<dbReference type="Pfam" id="PF01328">
    <property type="entry name" value="Peroxidase_2"/>
    <property type="match status" value="1"/>
</dbReference>
<reference evidence="10" key="1">
    <citation type="submission" date="2020-11" db="EMBL/GenBank/DDBJ databases">
        <authorList>
            <consortium name="DOE Joint Genome Institute"/>
            <person name="Ahrendt S."/>
            <person name="Riley R."/>
            <person name="Andreopoulos W."/>
            <person name="Labutti K."/>
            <person name="Pangilinan J."/>
            <person name="Ruiz-Duenas F.J."/>
            <person name="Barrasa J.M."/>
            <person name="Sanchez-Garcia M."/>
            <person name="Camarero S."/>
            <person name="Miyauchi S."/>
            <person name="Serrano A."/>
            <person name="Linde D."/>
            <person name="Babiker R."/>
            <person name="Drula E."/>
            <person name="Ayuso-Fernandez I."/>
            <person name="Pacheco R."/>
            <person name="Padilla G."/>
            <person name="Ferreira P."/>
            <person name="Barriuso J."/>
            <person name="Kellner H."/>
            <person name="Castanera R."/>
            <person name="Alfaro M."/>
            <person name="Ramirez L."/>
            <person name="Pisabarro A.G."/>
            <person name="Kuo A."/>
            <person name="Tritt A."/>
            <person name="Lipzen A."/>
            <person name="He G."/>
            <person name="Yan M."/>
            <person name="Ng V."/>
            <person name="Cullen D."/>
            <person name="Martin F."/>
            <person name="Rosso M.-N."/>
            <person name="Henrissat B."/>
            <person name="Hibbett D."/>
            <person name="Martinez A.T."/>
            <person name="Grigoriev I.V."/>
        </authorList>
    </citation>
    <scope>NUCLEOTIDE SEQUENCE</scope>
    <source>
        <strain evidence="10">CBS 247.69</strain>
    </source>
</reference>
<feature type="transmembrane region" description="Helical" evidence="8">
    <location>
        <begin position="58"/>
        <end position="76"/>
    </location>
</feature>
<dbReference type="EMBL" id="MU150233">
    <property type="protein sequence ID" value="KAF9468361.1"/>
    <property type="molecule type" value="Genomic_DNA"/>
</dbReference>
<proteinExistence type="inferred from homology"/>
<evidence type="ECO:0000256" key="8">
    <source>
        <dbReference type="SAM" id="Phobius"/>
    </source>
</evidence>
<dbReference type="AlphaFoldDB" id="A0A9P5YIB2"/>
<keyword evidence="8" id="KW-0472">Membrane</keyword>
<dbReference type="PANTHER" id="PTHR33577:SF18">
    <property type="entry name" value="HEME HALOPEROXIDASE FAMILY PROFILE DOMAIN-CONTAINING PROTEIN"/>
    <property type="match status" value="1"/>
</dbReference>
<evidence type="ECO:0000256" key="7">
    <source>
        <dbReference type="ARBA" id="ARBA00025795"/>
    </source>
</evidence>
<evidence type="ECO:0000256" key="4">
    <source>
        <dbReference type="ARBA" id="ARBA00022723"/>
    </source>
</evidence>
<keyword evidence="2" id="KW-0575">Peroxidase</keyword>
<dbReference type="PROSITE" id="PS51405">
    <property type="entry name" value="HEME_HALOPEROXIDASE"/>
    <property type="match status" value="1"/>
</dbReference>
<dbReference type="InterPro" id="IPR000028">
    <property type="entry name" value="Chloroperoxidase"/>
</dbReference>
<protein>
    <submittedName>
        <fullName evidence="10">Chloroperoxidase</fullName>
    </submittedName>
</protein>
<keyword evidence="3" id="KW-0349">Heme</keyword>
<evidence type="ECO:0000313" key="10">
    <source>
        <dbReference type="EMBL" id="KAF9468361.1"/>
    </source>
</evidence>
<comment type="caution">
    <text evidence="10">The sequence shown here is derived from an EMBL/GenBank/DDBJ whole genome shotgun (WGS) entry which is preliminary data.</text>
</comment>
<accession>A0A9P5YIB2</accession>
<dbReference type="SUPFAM" id="SSF47571">
    <property type="entry name" value="Cloroperoxidase"/>
    <property type="match status" value="1"/>
</dbReference>
<comment type="cofactor">
    <cofactor evidence="1">
        <name>heme b</name>
        <dbReference type="ChEBI" id="CHEBI:60344"/>
    </cofactor>
</comment>